<evidence type="ECO:0000313" key="4">
    <source>
        <dbReference type="Proteomes" id="UP000185479"/>
    </source>
</evidence>
<organism evidence="2 4">
    <name type="scientific">Corynebacterium flavescens</name>
    <dbReference type="NCBI Taxonomy" id="28028"/>
    <lineage>
        <taxon>Bacteria</taxon>
        <taxon>Bacillati</taxon>
        <taxon>Actinomycetota</taxon>
        <taxon>Actinomycetes</taxon>
        <taxon>Mycobacteriales</taxon>
        <taxon>Corynebacteriaceae</taxon>
        <taxon>Corynebacterium</taxon>
    </lineage>
</organism>
<evidence type="ECO:0000313" key="2">
    <source>
        <dbReference type="EMBL" id="APT87678.1"/>
    </source>
</evidence>
<dbReference type="InterPro" id="IPR056935">
    <property type="entry name" value="Rv0428c-like_C"/>
</dbReference>
<dbReference type="SUPFAM" id="SSF55729">
    <property type="entry name" value="Acyl-CoA N-acyltransferases (Nat)"/>
    <property type="match status" value="1"/>
</dbReference>
<reference evidence="2 4" key="1">
    <citation type="submission" date="2014-08" db="EMBL/GenBank/DDBJ databases">
        <title>Complete genome sequence of Corynebacterium flavescens OJ8(T)(=DSM 20296(T)), isolated from cheese.</title>
        <authorList>
            <person name="Ruckert C."/>
            <person name="Albersmeier A."/>
            <person name="Winkler A."/>
            <person name="Kalinowski J."/>
        </authorList>
    </citation>
    <scope>NUCLEOTIDE SEQUENCE [LARGE SCALE GENOMIC DNA]</scope>
    <source>
        <strain evidence="2 4">OJ8</strain>
    </source>
</reference>
<dbReference type="EMBL" id="BJNB01000004">
    <property type="protein sequence ID" value="GEB96929.1"/>
    <property type="molecule type" value="Genomic_DNA"/>
</dbReference>
<sequence>MSHIFRSDEVSVGDRVVARRQIDGSYSDVLGHVVELNPLRIRPQEVGGFPSSLPAVEIPQSQLKIIKKLSPRTIRNSDIRAIEVATAAAFPGKEHTWTADGQWLMRAGDGVTGRSNSAAPLGPSAGFNAIPIDEIDEFYARHGLPTRLLLPERLGKPAERLLGPDWELEPEILVMTRELDSLESVPGAEPDPAFEISEQPDKDWLDLYHFRGQALHPAALEYLRHRIEGTLGFGRIRIDGETVAITRGTLTRSGDGTCWLGYSAVEVAADWRRRGLGTRLGAQMLRWGKDNGAKRAYLQVQSRNTPGIALYTKLGFGEHHRHLYATRR</sequence>
<dbReference type="KEGG" id="cfc:CFLV_11305"/>
<dbReference type="AlphaFoldDB" id="A0A1L7CPC3"/>
<dbReference type="GO" id="GO:0016747">
    <property type="term" value="F:acyltransferase activity, transferring groups other than amino-acyl groups"/>
    <property type="evidence" value="ECO:0007669"/>
    <property type="project" value="InterPro"/>
</dbReference>
<dbReference type="Proteomes" id="UP000315353">
    <property type="component" value="Unassembled WGS sequence"/>
</dbReference>
<dbReference type="EMBL" id="CP009246">
    <property type="protein sequence ID" value="APT87678.1"/>
    <property type="molecule type" value="Genomic_DNA"/>
</dbReference>
<proteinExistence type="predicted"/>
<dbReference type="OrthoDB" id="9775595at2"/>
<keyword evidence="4" id="KW-1185">Reference proteome</keyword>
<dbReference type="InterPro" id="IPR016181">
    <property type="entry name" value="Acyl_CoA_acyltransferase"/>
</dbReference>
<protein>
    <submittedName>
        <fullName evidence="2 3">Acetyltransferase</fullName>
    </submittedName>
</protein>
<dbReference type="PANTHER" id="PTHR43072:SF60">
    <property type="entry name" value="L-2,4-DIAMINOBUTYRIC ACID ACETYLTRANSFERASE"/>
    <property type="match status" value="1"/>
</dbReference>
<name>A0A1L7CPC3_CORFL</name>
<dbReference type="Pfam" id="PF24553">
    <property type="entry name" value="Rv0428c_C"/>
    <property type="match status" value="1"/>
</dbReference>
<evidence type="ECO:0000259" key="1">
    <source>
        <dbReference type="PROSITE" id="PS51186"/>
    </source>
</evidence>
<dbReference type="GeneID" id="82881264"/>
<dbReference type="STRING" id="28028.CFLV_11305"/>
<gene>
    <name evidence="3" type="ORF">CFL01nite_04240</name>
    <name evidence="2" type="ORF">CFLV_11305</name>
</gene>
<accession>A0A1L7CPC3</accession>
<reference evidence="3 5" key="2">
    <citation type="submission" date="2019-06" db="EMBL/GenBank/DDBJ databases">
        <title>Whole genome shotgun sequence of Corynebacterium flavescens NBRC 14136.</title>
        <authorList>
            <person name="Hosoyama A."/>
            <person name="Uohara A."/>
            <person name="Ohji S."/>
            <person name="Ichikawa N."/>
        </authorList>
    </citation>
    <scope>NUCLEOTIDE SEQUENCE [LARGE SCALE GENOMIC DNA]</scope>
    <source>
        <strain evidence="3 5">NBRC 14136</strain>
    </source>
</reference>
<dbReference type="Proteomes" id="UP000185479">
    <property type="component" value="Chromosome"/>
</dbReference>
<dbReference type="PROSITE" id="PS51186">
    <property type="entry name" value="GNAT"/>
    <property type="match status" value="1"/>
</dbReference>
<keyword evidence="2" id="KW-0808">Transferase</keyword>
<evidence type="ECO:0000313" key="5">
    <source>
        <dbReference type="Proteomes" id="UP000315353"/>
    </source>
</evidence>
<feature type="domain" description="N-acetyltransferase" evidence="1">
    <location>
        <begin position="194"/>
        <end position="328"/>
    </location>
</feature>
<dbReference type="Gene3D" id="3.40.630.30">
    <property type="match status" value="1"/>
</dbReference>
<dbReference type="RefSeq" id="WP_075730604.1">
    <property type="nucleotide sequence ID" value="NZ_BJNB01000004.1"/>
</dbReference>
<dbReference type="PANTHER" id="PTHR43072">
    <property type="entry name" value="N-ACETYLTRANSFERASE"/>
    <property type="match status" value="1"/>
</dbReference>
<evidence type="ECO:0000313" key="3">
    <source>
        <dbReference type="EMBL" id="GEB96929.1"/>
    </source>
</evidence>
<dbReference type="InterPro" id="IPR000182">
    <property type="entry name" value="GNAT_dom"/>
</dbReference>
<dbReference type="CDD" id="cd04301">
    <property type="entry name" value="NAT_SF"/>
    <property type="match status" value="1"/>
</dbReference>